<dbReference type="SMART" id="SM00052">
    <property type="entry name" value="EAL"/>
    <property type="match status" value="1"/>
</dbReference>
<evidence type="ECO:0000313" key="3">
    <source>
        <dbReference type="Proteomes" id="UP000520011"/>
    </source>
</evidence>
<protein>
    <submittedName>
        <fullName evidence="2">EAL domain-containing protein (Putative c-di-GMP-specific phosphodiesterase class I)</fullName>
    </submittedName>
</protein>
<dbReference type="InterPro" id="IPR035919">
    <property type="entry name" value="EAL_sf"/>
</dbReference>
<gene>
    <name evidence="2" type="ORF">HNQ34_003551</name>
</gene>
<dbReference type="PANTHER" id="PTHR33121">
    <property type="entry name" value="CYCLIC DI-GMP PHOSPHODIESTERASE PDEF"/>
    <property type="match status" value="1"/>
</dbReference>
<dbReference type="InterPro" id="IPR050706">
    <property type="entry name" value="Cyclic-di-GMP_PDE-like"/>
</dbReference>
<comment type="caution">
    <text evidence="2">The sequence shown here is derived from an EMBL/GenBank/DDBJ whole genome shotgun (WGS) entry which is preliminary data.</text>
</comment>
<name>A0A7W8MW90_9BACL</name>
<dbReference type="PROSITE" id="PS50883">
    <property type="entry name" value="EAL"/>
    <property type="match status" value="1"/>
</dbReference>
<organism evidence="2 3">
    <name type="scientific">Anoxybacteroides tepidamans</name>
    <dbReference type="NCBI Taxonomy" id="265948"/>
    <lineage>
        <taxon>Bacteria</taxon>
        <taxon>Bacillati</taxon>
        <taxon>Bacillota</taxon>
        <taxon>Bacilli</taxon>
        <taxon>Bacillales</taxon>
        <taxon>Anoxybacillaceae</taxon>
        <taxon>Anoxybacteroides</taxon>
    </lineage>
</organism>
<dbReference type="GO" id="GO:0071111">
    <property type="term" value="F:cyclic-guanylate-specific phosphodiesterase activity"/>
    <property type="evidence" value="ECO:0007669"/>
    <property type="project" value="InterPro"/>
</dbReference>
<reference evidence="2 3" key="1">
    <citation type="submission" date="2020-08" db="EMBL/GenBank/DDBJ databases">
        <title>Genomic Encyclopedia of Type Strains, Phase IV (KMG-IV): sequencing the most valuable type-strain genomes for metagenomic binning, comparative biology and taxonomic classification.</title>
        <authorList>
            <person name="Goeker M."/>
        </authorList>
    </citation>
    <scope>NUCLEOTIDE SEQUENCE [LARGE SCALE GENOMIC DNA]</scope>
    <source>
        <strain evidence="2 3">DSM 16325</strain>
    </source>
</reference>
<dbReference type="PANTHER" id="PTHR33121:SF76">
    <property type="entry name" value="SIGNALING PROTEIN"/>
    <property type="match status" value="1"/>
</dbReference>
<dbReference type="Pfam" id="PF00563">
    <property type="entry name" value="EAL"/>
    <property type="match status" value="1"/>
</dbReference>
<evidence type="ECO:0000313" key="2">
    <source>
        <dbReference type="EMBL" id="MBB5326397.1"/>
    </source>
</evidence>
<dbReference type="AlphaFoldDB" id="A0A7W8MW90"/>
<sequence length="242" mass="27636">MELDTIREIIAKNLFTNVFQPIYHLPSKKIVGYESLLRCPLVKSPDVLFQAAQKQGCVHELDMSSISNSIQTFYSYYKKIKENNLFLSVNVYPSTISFPFFPQFLEKIVAKTSLSNQQIILEINESESLRDLSKIIKNIAVLKEKGFVIALDDLGIGEHSLHTLLEIEPAIIKFDHYLAKNLSQNLKKQKVLSYFLDVFNDGEKIILEGIETKEDMICAQTIGIQYAQGYYLSKPHLLHVSC</sequence>
<dbReference type="SUPFAM" id="SSF141868">
    <property type="entry name" value="EAL domain-like"/>
    <property type="match status" value="1"/>
</dbReference>
<dbReference type="EMBL" id="JACHEP010000046">
    <property type="protein sequence ID" value="MBB5326397.1"/>
    <property type="molecule type" value="Genomic_DNA"/>
</dbReference>
<dbReference type="Gene3D" id="3.20.20.450">
    <property type="entry name" value="EAL domain"/>
    <property type="match status" value="1"/>
</dbReference>
<dbReference type="Proteomes" id="UP000520011">
    <property type="component" value="Unassembled WGS sequence"/>
</dbReference>
<keyword evidence="3" id="KW-1185">Reference proteome</keyword>
<evidence type="ECO:0000259" key="1">
    <source>
        <dbReference type="PROSITE" id="PS50883"/>
    </source>
</evidence>
<feature type="domain" description="EAL" evidence="1">
    <location>
        <begin position="1"/>
        <end position="242"/>
    </location>
</feature>
<proteinExistence type="predicted"/>
<dbReference type="CDD" id="cd01948">
    <property type="entry name" value="EAL"/>
    <property type="match status" value="1"/>
</dbReference>
<dbReference type="RefSeq" id="WP_183256532.1">
    <property type="nucleotide sequence ID" value="NZ_JACHEP010000046.1"/>
</dbReference>
<dbReference type="InterPro" id="IPR001633">
    <property type="entry name" value="EAL_dom"/>
</dbReference>
<accession>A0A7W8MW90</accession>